<protein>
    <recommendedName>
        <fullName evidence="11">Molybdopterin molybdenumtransferase</fullName>
        <ecNumber evidence="11">2.10.1.1</ecNumber>
    </recommendedName>
</protein>
<evidence type="ECO:0000256" key="7">
    <source>
        <dbReference type="ARBA" id="ARBA00022723"/>
    </source>
</evidence>
<dbReference type="GO" id="GO:0061599">
    <property type="term" value="F:molybdopterin molybdotransferase activity"/>
    <property type="evidence" value="ECO:0007669"/>
    <property type="project" value="UniProtKB-UniRule"/>
</dbReference>
<dbReference type="EMBL" id="MTEJ01000137">
    <property type="protein sequence ID" value="OQX09642.1"/>
    <property type="molecule type" value="Genomic_DNA"/>
</dbReference>
<dbReference type="PANTHER" id="PTHR10192:SF5">
    <property type="entry name" value="GEPHYRIN"/>
    <property type="match status" value="1"/>
</dbReference>
<evidence type="ECO:0000256" key="3">
    <source>
        <dbReference type="ARBA" id="ARBA00005046"/>
    </source>
</evidence>
<organism evidence="13 14">
    <name type="scientific">Thiothrix lacustris</name>
    <dbReference type="NCBI Taxonomy" id="525917"/>
    <lineage>
        <taxon>Bacteria</taxon>
        <taxon>Pseudomonadati</taxon>
        <taxon>Pseudomonadota</taxon>
        <taxon>Gammaproteobacteria</taxon>
        <taxon>Thiotrichales</taxon>
        <taxon>Thiotrichaceae</taxon>
        <taxon>Thiothrix</taxon>
    </lineage>
</organism>
<dbReference type="InterPro" id="IPR036135">
    <property type="entry name" value="MoeA_linker/N_sf"/>
</dbReference>
<evidence type="ECO:0000256" key="9">
    <source>
        <dbReference type="ARBA" id="ARBA00023150"/>
    </source>
</evidence>
<evidence type="ECO:0000256" key="8">
    <source>
        <dbReference type="ARBA" id="ARBA00022842"/>
    </source>
</evidence>
<dbReference type="SUPFAM" id="SSF53218">
    <property type="entry name" value="Molybdenum cofactor biosynthesis proteins"/>
    <property type="match status" value="1"/>
</dbReference>
<evidence type="ECO:0000313" key="14">
    <source>
        <dbReference type="Proteomes" id="UP000192491"/>
    </source>
</evidence>
<name>A0A1Y1QNC2_9GAMM</name>
<evidence type="ECO:0000256" key="2">
    <source>
        <dbReference type="ARBA" id="ARBA00002901"/>
    </source>
</evidence>
<evidence type="ECO:0000259" key="12">
    <source>
        <dbReference type="SMART" id="SM00852"/>
    </source>
</evidence>
<dbReference type="EC" id="2.10.1.1" evidence="11"/>
<keyword evidence="6 11" id="KW-0808">Transferase</keyword>
<keyword evidence="9 11" id="KW-0501">Molybdenum cofactor biosynthesis</keyword>
<keyword evidence="5 11" id="KW-0500">Molybdenum</keyword>
<dbReference type="InterPro" id="IPR008284">
    <property type="entry name" value="MoCF_biosynth_CS"/>
</dbReference>
<evidence type="ECO:0000256" key="10">
    <source>
        <dbReference type="ARBA" id="ARBA00047317"/>
    </source>
</evidence>
<dbReference type="Proteomes" id="UP000192491">
    <property type="component" value="Unassembled WGS sequence"/>
</dbReference>
<dbReference type="Pfam" id="PF03453">
    <property type="entry name" value="MoeA_N"/>
    <property type="match status" value="1"/>
</dbReference>
<comment type="caution">
    <text evidence="13">The sequence shown here is derived from an EMBL/GenBank/DDBJ whole genome shotgun (WGS) entry which is preliminary data.</text>
</comment>
<gene>
    <name evidence="13" type="ORF">BWK73_22220</name>
</gene>
<dbReference type="Gene3D" id="3.40.980.10">
    <property type="entry name" value="MoaB/Mog-like domain"/>
    <property type="match status" value="1"/>
</dbReference>
<comment type="pathway">
    <text evidence="3 11">Cofactor biosynthesis; molybdopterin biosynthesis.</text>
</comment>
<proteinExistence type="inferred from homology"/>
<feature type="domain" description="MoaB/Mog" evidence="12">
    <location>
        <begin position="192"/>
        <end position="329"/>
    </location>
</feature>
<dbReference type="SUPFAM" id="SSF63882">
    <property type="entry name" value="MoeA N-terminal region -like"/>
    <property type="match status" value="1"/>
</dbReference>
<dbReference type="SMART" id="SM00852">
    <property type="entry name" value="MoCF_biosynth"/>
    <property type="match status" value="1"/>
</dbReference>
<comment type="cofactor">
    <cofactor evidence="1 11">
        <name>Mg(2+)</name>
        <dbReference type="ChEBI" id="CHEBI:18420"/>
    </cofactor>
</comment>
<dbReference type="InterPro" id="IPR005111">
    <property type="entry name" value="MoeA_C_domain_IV"/>
</dbReference>
<dbReference type="SUPFAM" id="SSF63867">
    <property type="entry name" value="MoeA C-terminal domain-like"/>
    <property type="match status" value="1"/>
</dbReference>
<dbReference type="GO" id="GO:0005829">
    <property type="term" value="C:cytosol"/>
    <property type="evidence" value="ECO:0007669"/>
    <property type="project" value="TreeGrafter"/>
</dbReference>
<reference evidence="13 14" key="1">
    <citation type="submission" date="2017-01" db="EMBL/GenBank/DDBJ databases">
        <title>Novel large sulfur bacteria in the metagenomes of groundwater-fed chemosynthetic microbial mats in the Lake Huron basin.</title>
        <authorList>
            <person name="Sharrar A.M."/>
            <person name="Flood B.E."/>
            <person name="Bailey J.V."/>
            <person name="Jones D.S."/>
            <person name="Biddanda B."/>
            <person name="Ruberg S.A."/>
            <person name="Marcus D.N."/>
            <person name="Dick G.J."/>
        </authorList>
    </citation>
    <scope>NUCLEOTIDE SEQUENCE [LARGE SCALE GENOMIC DNA]</scope>
    <source>
        <strain evidence="13">A8</strain>
    </source>
</reference>
<dbReference type="Gene3D" id="2.40.340.10">
    <property type="entry name" value="MoeA, C-terminal, domain IV"/>
    <property type="match status" value="1"/>
</dbReference>
<dbReference type="CDD" id="cd00887">
    <property type="entry name" value="MoeA"/>
    <property type="match status" value="1"/>
</dbReference>
<dbReference type="Gene3D" id="3.90.105.10">
    <property type="entry name" value="Molybdopterin biosynthesis moea protein, domain 2"/>
    <property type="match status" value="1"/>
</dbReference>
<dbReference type="InterPro" id="IPR005110">
    <property type="entry name" value="MoeA_linker/N"/>
</dbReference>
<dbReference type="NCBIfam" id="NF045515">
    <property type="entry name" value="Glp_gephyrin"/>
    <property type="match status" value="1"/>
</dbReference>
<evidence type="ECO:0000256" key="11">
    <source>
        <dbReference type="RuleBase" id="RU365090"/>
    </source>
</evidence>
<evidence type="ECO:0000256" key="4">
    <source>
        <dbReference type="ARBA" id="ARBA00010763"/>
    </source>
</evidence>
<evidence type="ECO:0000256" key="5">
    <source>
        <dbReference type="ARBA" id="ARBA00022505"/>
    </source>
</evidence>
<dbReference type="Pfam" id="PF00994">
    <property type="entry name" value="MoCF_biosynth"/>
    <property type="match status" value="1"/>
</dbReference>
<dbReference type="PANTHER" id="PTHR10192">
    <property type="entry name" value="MOLYBDOPTERIN BIOSYNTHESIS PROTEIN"/>
    <property type="match status" value="1"/>
</dbReference>
<evidence type="ECO:0000313" key="13">
    <source>
        <dbReference type="EMBL" id="OQX09642.1"/>
    </source>
</evidence>
<dbReference type="GO" id="GO:0046872">
    <property type="term" value="F:metal ion binding"/>
    <property type="evidence" value="ECO:0007669"/>
    <property type="project" value="UniProtKB-UniRule"/>
</dbReference>
<dbReference type="Pfam" id="PF03454">
    <property type="entry name" value="MoeA_C"/>
    <property type="match status" value="1"/>
</dbReference>
<dbReference type="InterPro" id="IPR036688">
    <property type="entry name" value="MoeA_C_domain_IV_sf"/>
</dbReference>
<dbReference type="UniPathway" id="UPA00344"/>
<dbReference type="InterPro" id="IPR001453">
    <property type="entry name" value="MoaB/Mog_dom"/>
</dbReference>
<dbReference type="FunFam" id="2.170.190.11:FF:000001">
    <property type="entry name" value="Molybdopterin molybdenumtransferase"/>
    <property type="match status" value="1"/>
</dbReference>
<dbReference type="Gene3D" id="2.170.190.11">
    <property type="entry name" value="Molybdopterin biosynthesis moea protein, domain 3"/>
    <property type="match status" value="1"/>
</dbReference>
<dbReference type="InterPro" id="IPR038987">
    <property type="entry name" value="MoeA-like"/>
</dbReference>
<comment type="function">
    <text evidence="2 11">Catalyzes the insertion of molybdate into adenylated molybdopterin with the concomitant release of AMP.</text>
</comment>
<dbReference type="AlphaFoldDB" id="A0A1Y1QNC2"/>
<dbReference type="InterPro" id="IPR036425">
    <property type="entry name" value="MoaB/Mog-like_dom_sf"/>
</dbReference>
<sequence>MTDTKLAPVSCDTLPPGTLSVEQAQTRIFDSISRIEASERVSLWQAQGRILAQVVTAPLDVPPHRNSAMDGYALRHADIAAGLPLKVIGTAFAGRPFNGAVQPGECVRIMTGAVVPEGTDSVVMQEHVQRTGDNIQISGTLSAGENVRHPGEDMRCGDAVLVNGRKLNAADLGLLASLGIGEVDVLRRPRVAFCSTGDELKSIGETLQPGDIYDSNRYTLYGLLQKLDVEIIDLGTVRDTPEAVEHAFQQAMQRADVLITSGGVSVGEADYVAATLQRLGQVNFWKIAMKPGKPLAVGTLGNTLFFGLPGNPVAVMATFLLFVRPAILLMRSETLPRTPEYSAICDTPLKKVPGRKDYQRGICQQDANGQWHVSSTGGQGSHQLRSMSQANCFIALPLESGNCAAGCNVTIIPFDGLL</sequence>
<accession>A0A1Y1QNC2</accession>
<keyword evidence="8 11" id="KW-0460">Magnesium</keyword>
<keyword evidence="7 11" id="KW-0479">Metal-binding</keyword>
<evidence type="ECO:0000256" key="1">
    <source>
        <dbReference type="ARBA" id="ARBA00001946"/>
    </source>
</evidence>
<comment type="similarity">
    <text evidence="4 11">Belongs to the MoeA family.</text>
</comment>
<dbReference type="PROSITE" id="PS01079">
    <property type="entry name" value="MOCF_BIOSYNTHESIS_2"/>
    <property type="match status" value="1"/>
</dbReference>
<dbReference type="FunFam" id="3.40.980.10:FF:000004">
    <property type="entry name" value="Molybdopterin molybdenumtransferase"/>
    <property type="match status" value="1"/>
</dbReference>
<evidence type="ECO:0000256" key="6">
    <source>
        <dbReference type="ARBA" id="ARBA00022679"/>
    </source>
</evidence>
<dbReference type="NCBIfam" id="TIGR00177">
    <property type="entry name" value="molyb_syn"/>
    <property type="match status" value="1"/>
</dbReference>
<comment type="catalytic activity">
    <reaction evidence="10">
        <text>adenylyl-molybdopterin + molybdate = Mo-molybdopterin + AMP + H(+)</text>
        <dbReference type="Rhea" id="RHEA:35047"/>
        <dbReference type="ChEBI" id="CHEBI:15378"/>
        <dbReference type="ChEBI" id="CHEBI:36264"/>
        <dbReference type="ChEBI" id="CHEBI:62727"/>
        <dbReference type="ChEBI" id="CHEBI:71302"/>
        <dbReference type="ChEBI" id="CHEBI:456215"/>
        <dbReference type="EC" id="2.10.1.1"/>
    </reaction>
</comment>
<dbReference type="GO" id="GO:0006777">
    <property type="term" value="P:Mo-molybdopterin cofactor biosynthetic process"/>
    <property type="evidence" value="ECO:0007669"/>
    <property type="project" value="UniProtKB-UniRule"/>
</dbReference>